<protein>
    <submittedName>
        <fullName evidence="1">Uncharacterized protein</fullName>
    </submittedName>
</protein>
<dbReference type="InterPro" id="IPR018247">
    <property type="entry name" value="EF_Hand_1_Ca_BS"/>
</dbReference>
<dbReference type="PROSITE" id="PS00018">
    <property type="entry name" value="EF_HAND_1"/>
    <property type="match status" value="1"/>
</dbReference>
<dbReference type="AlphaFoldDB" id="A0A0M0J908"/>
<evidence type="ECO:0000313" key="2">
    <source>
        <dbReference type="Proteomes" id="UP000037460"/>
    </source>
</evidence>
<name>A0A0M0J908_9EUKA</name>
<organism evidence="1 2">
    <name type="scientific">Chrysochromulina tobinii</name>
    <dbReference type="NCBI Taxonomy" id="1460289"/>
    <lineage>
        <taxon>Eukaryota</taxon>
        <taxon>Haptista</taxon>
        <taxon>Haptophyta</taxon>
        <taxon>Prymnesiophyceae</taxon>
        <taxon>Prymnesiales</taxon>
        <taxon>Chrysochromulinaceae</taxon>
        <taxon>Chrysochromulina</taxon>
    </lineage>
</organism>
<proteinExistence type="predicted"/>
<gene>
    <name evidence="1" type="ORF">Ctob_010466</name>
</gene>
<keyword evidence="2" id="KW-1185">Reference proteome</keyword>
<accession>A0A0M0J908</accession>
<dbReference type="EMBL" id="JWZX01003223">
    <property type="protein sequence ID" value="KOO23069.1"/>
    <property type="molecule type" value="Genomic_DNA"/>
</dbReference>
<reference evidence="2" key="1">
    <citation type="journal article" date="2015" name="PLoS Genet.">
        <title>Genome Sequence and Transcriptome Analyses of Chrysochromulina tobin: Metabolic Tools for Enhanced Algal Fitness in the Prominent Order Prymnesiales (Haptophyceae).</title>
        <authorList>
            <person name="Hovde B.T."/>
            <person name="Deodato C.R."/>
            <person name="Hunsperger H.M."/>
            <person name="Ryken S.A."/>
            <person name="Yost W."/>
            <person name="Jha R.K."/>
            <person name="Patterson J."/>
            <person name="Monnat R.J. Jr."/>
            <person name="Barlow S.B."/>
            <person name="Starkenburg S.R."/>
            <person name="Cattolico R.A."/>
        </authorList>
    </citation>
    <scope>NUCLEOTIDE SEQUENCE</scope>
    <source>
        <strain evidence="2">CCMP291</strain>
    </source>
</reference>
<sequence length="283" mass="32986">MDVNRNNVLTHGEYASTAQPLGFDVSTEAWVELVDRFGDQNRDKSDWRRDPLLDSIDLSLLSGYTSTKIDPLIEELLRRLLRGVMNTFRYNQQLEKRLQVVEQHLDHFVLGAEREKQRKVNLTLRRWKHKWVAFAFDGWKLASAIIRWAELGARYAKAKLLQRRVLTQLLKGILADVFYAWAEAVGHEAARQATLLRKALNWMLRSYLVHSFDAWNVFQAKSQEARAAREEAAAKLARQLVLRWQGSMLHKLFRVWESANRERRALLRRVADAIGPLMTTDDH</sequence>
<comment type="caution">
    <text evidence="1">The sequence shown here is derived from an EMBL/GenBank/DDBJ whole genome shotgun (WGS) entry which is preliminary data.</text>
</comment>
<dbReference type="Proteomes" id="UP000037460">
    <property type="component" value="Unassembled WGS sequence"/>
</dbReference>
<evidence type="ECO:0000313" key="1">
    <source>
        <dbReference type="EMBL" id="KOO23069.1"/>
    </source>
</evidence>